<dbReference type="Proteomes" id="UP000005536">
    <property type="component" value="Unassembled WGS sequence"/>
</dbReference>
<comment type="caution">
    <text evidence="1">The sequence shown here is derived from an EMBL/GenBank/DDBJ whole genome shotgun (WGS) entry which is preliminary data.</text>
</comment>
<sequence length="44" mass="4744">MQRFIGSLHRFGRIFRNAAKKQAKGIAGASAFQTAFTACAAVSR</sequence>
<name>D4DSG1_NEIEG</name>
<organism evidence="1 2">
    <name type="scientific">Neisseria elongata subsp. glycolytica ATCC 29315</name>
    <dbReference type="NCBI Taxonomy" id="546263"/>
    <lineage>
        <taxon>Bacteria</taxon>
        <taxon>Pseudomonadati</taxon>
        <taxon>Pseudomonadota</taxon>
        <taxon>Betaproteobacteria</taxon>
        <taxon>Neisseriales</taxon>
        <taxon>Neisseriaceae</taxon>
        <taxon>Neisseria</taxon>
    </lineage>
</organism>
<accession>D4DSG1</accession>
<reference evidence="1 2" key="1">
    <citation type="submission" date="2010-02" db="EMBL/GenBank/DDBJ databases">
        <authorList>
            <person name="Weinstock G."/>
            <person name="Sodergren E."/>
            <person name="Clifton S."/>
            <person name="Fulton L."/>
            <person name="Fulton B."/>
            <person name="Courtney L."/>
            <person name="Fronick C."/>
            <person name="Harrison M."/>
            <person name="Strong C."/>
            <person name="Farmer C."/>
            <person name="Delahaunty K."/>
            <person name="Markovic C."/>
            <person name="Hall O."/>
            <person name="Minx P."/>
            <person name="Tomlinson C."/>
            <person name="Mitreva M."/>
            <person name="Nelson J."/>
            <person name="Hou S."/>
            <person name="Wollam A."/>
            <person name="Pepin K.H."/>
            <person name="Johnson M."/>
            <person name="Bhonagiri V."/>
            <person name="Zhang X."/>
            <person name="Suruliraj S."/>
            <person name="Warren W."/>
            <person name="Chinwalla A."/>
            <person name="Mardis E.R."/>
            <person name="Wilson R.K."/>
        </authorList>
    </citation>
    <scope>NUCLEOTIDE SEQUENCE [LARGE SCALE GENOMIC DNA]</scope>
    <source>
        <strain evidence="1 2">ATCC 29315</strain>
    </source>
</reference>
<gene>
    <name evidence="1" type="ORF">NEIELOOT_02006</name>
</gene>
<evidence type="ECO:0000313" key="2">
    <source>
        <dbReference type="Proteomes" id="UP000005536"/>
    </source>
</evidence>
<proteinExistence type="predicted"/>
<dbReference type="EMBL" id="ADBF01000216">
    <property type="protein sequence ID" value="EFE49257.1"/>
    <property type="molecule type" value="Genomic_DNA"/>
</dbReference>
<dbReference type="AlphaFoldDB" id="D4DSG1"/>
<evidence type="ECO:0000313" key="1">
    <source>
        <dbReference type="EMBL" id="EFE49257.1"/>
    </source>
</evidence>
<protein>
    <submittedName>
        <fullName evidence="1">Uncharacterized protein</fullName>
    </submittedName>
</protein>